<dbReference type="InterPro" id="IPR013785">
    <property type="entry name" value="Aldolase_TIM"/>
</dbReference>
<evidence type="ECO:0000259" key="4">
    <source>
        <dbReference type="Pfam" id="PF01645"/>
    </source>
</evidence>
<dbReference type="PANTHER" id="PTHR43819">
    <property type="entry name" value="ARCHAEAL-TYPE GLUTAMATE SYNTHASE [NADPH]"/>
    <property type="match status" value="1"/>
</dbReference>
<dbReference type="InterPro" id="IPR002932">
    <property type="entry name" value="Glu_synthdom"/>
</dbReference>
<dbReference type="CDD" id="cd02808">
    <property type="entry name" value="GltS_FMN"/>
    <property type="match status" value="1"/>
</dbReference>
<keyword evidence="6" id="KW-1185">Reference proteome</keyword>
<keyword evidence="3" id="KW-0812">Transmembrane</keyword>
<accession>A0ABQ5TRX0</accession>
<dbReference type="Pfam" id="PF01645">
    <property type="entry name" value="Glu_synthase"/>
    <property type="match status" value="1"/>
</dbReference>
<evidence type="ECO:0000256" key="1">
    <source>
        <dbReference type="ARBA" id="ARBA00009716"/>
    </source>
</evidence>
<dbReference type="EMBL" id="BSKO01000001">
    <property type="protein sequence ID" value="GLO68140.1"/>
    <property type="molecule type" value="Genomic_DNA"/>
</dbReference>
<comment type="caution">
    <text evidence="5">The sequence shown here is derived from an EMBL/GenBank/DDBJ whole genome shotgun (WGS) entry which is preliminary data.</text>
</comment>
<proteinExistence type="inferred from homology"/>
<protein>
    <submittedName>
        <fullName evidence="5">Glutamate synthase large subunit-like protein YerD</fullName>
    </submittedName>
</protein>
<comment type="similarity">
    <text evidence="1 2">Belongs to the glutamate synthase family.</text>
</comment>
<evidence type="ECO:0000313" key="5">
    <source>
        <dbReference type="EMBL" id="GLO68140.1"/>
    </source>
</evidence>
<gene>
    <name evidence="5" type="primary">yerD</name>
    <name evidence="5" type="ORF">MACH08_39240</name>
</gene>
<sequence length="533" mass="59297">MEFSATNIILLATCLLVIAIIIIPLLMFGYIYGKDRKQDQHAILRNFPILGKLRYIFEKTGPELRQYLFDDDRSGKPFSRKDYQDIVMPAKYQKNMLGFGSIRDFEKADFYVKNAMFPKQQSELEVDNDKEIHSKVYEIQEDNLLSRKEELQDKPIKPWLLTDKNTVVIGPSSRAPFRVKSLVGMSAMSYGSLGEHAITALSKGIGMAGGAWMNTGEGGLSDYHLKGDTDIIAQIGPGLFGVRSKNGEFSWDLLKKKAAIPQVKAFELKLAQGAKTRGGHVDAEKVTEEIANIRNVEPYKEINSPNRFNEFDDVPTMFSFIEKIRNHTGLPVGIKVVLGSSDSFEEIASYMKESGIGPDFITIDGSEGGTGASFQELADRVGLPVKSAVMIVDQTLKKYGIRDRTKIIASGKLFTADRIAVVLAMGADLVNIARAFMISVGCIMAQICHTNRCPVGVATTDAKLQEALVIDEKQYRALNYLVTLRESLFRISAAAGLTSPTGFNHEHISYIDEHHRVKNLEEWYTMQKSASTP</sequence>
<organism evidence="5 6">
    <name type="scientific">Oceanobacillus kimchii</name>
    <dbReference type="NCBI Taxonomy" id="746691"/>
    <lineage>
        <taxon>Bacteria</taxon>
        <taxon>Bacillati</taxon>
        <taxon>Bacillota</taxon>
        <taxon>Bacilli</taxon>
        <taxon>Bacillales</taxon>
        <taxon>Bacillaceae</taxon>
        <taxon>Oceanobacillus</taxon>
    </lineage>
</organism>
<keyword evidence="3" id="KW-0472">Membrane</keyword>
<evidence type="ECO:0000256" key="2">
    <source>
        <dbReference type="PIRNR" id="PIRNR006429"/>
    </source>
</evidence>
<feature type="transmembrane region" description="Helical" evidence="3">
    <location>
        <begin position="6"/>
        <end position="32"/>
    </location>
</feature>
<dbReference type="Gene3D" id="3.20.20.70">
    <property type="entry name" value="Aldolase class I"/>
    <property type="match status" value="1"/>
</dbReference>
<reference evidence="5 6" key="1">
    <citation type="submission" date="2023-02" db="EMBL/GenBank/DDBJ databases">
        <title>Oceanobacillus kimchii IFOP_LL358 isolated form Alexandrium catenella lab strain.</title>
        <authorList>
            <person name="Gajardo G."/>
            <person name="Ueki S."/>
            <person name="Maruyama F."/>
        </authorList>
    </citation>
    <scope>NUCLEOTIDE SEQUENCE [LARGE SCALE GENOMIC DNA]</scope>
    <source>
        <strain evidence="5 6">IFOP_LL358</strain>
    </source>
</reference>
<evidence type="ECO:0000256" key="3">
    <source>
        <dbReference type="SAM" id="Phobius"/>
    </source>
</evidence>
<dbReference type="InterPro" id="IPR027283">
    <property type="entry name" value="YerD"/>
</dbReference>
<name>A0ABQ5TRX0_9BACI</name>
<feature type="domain" description="Glutamate synthase" evidence="4">
    <location>
        <begin position="137"/>
        <end position="497"/>
    </location>
</feature>
<dbReference type="Proteomes" id="UP001275436">
    <property type="component" value="Unassembled WGS sequence"/>
</dbReference>
<dbReference type="SUPFAM" id="SSF51395">
    <property type="entry name" value="FMN-linked oxidoreductases"/>
    <property type="match status" value="1"/>
</dbReference>
<dbReference type="PIRSF" id="PIRSF500060">
    <property type="entry name" value="UCP500060"/>
    <property type="match status" value="1"/>
</dbReference>
<dbReference type="PIRSF" id="PIRSF006429">
    <property type="entry name" value="GOGAT_lg_2"/>
    <property type="match status" value="1"/>
</dbReference>
<dbReference type="InterPro" id="IPR024188">
    <property type="entry name" value="GltB"/>
</dbReference>
<keyword evidence="3" id="KW-1133">Transmembrane helix</keyword>
<dbReference type="RefSeq" id="WP_017798676.1">
    <property type="nucleotide sequence ID" value="NZ_BSKO01000001.1"/>
</dbReference>
<evidence type="ECO:0000313" key="6">
    <source>
        <dbReference type="Proteomes" id="UP001275436"/>
    </source>
</evidence>
<dbReference type="PANTHER" id="PTHR43819:SF1">
    <property type="entry name" value="ARCHAEAL-TYPE GLUTAMATE SYNTHASE [NADPH]"/>
    <property type="match status" value="1"/>
</dbReference>